<proteinExistence type="predicted"/>
<evidence type="ECO:0000313" key="1">
    <source>
        <dbReference type="EMBL" id="KAK2022770.1"/>
    </source>
</evidence>
<protein>
    <submittedName>
        <fullName evidence="1">Uncharacterized protein</fullName>
    </submittedName>
</protein>
<evidence type="ECO:0000313" key="2">
    <source>
        <dbReference type="Proteomes" id="UP001232148"/>
    </source>
</evidence>
<keyword evidence="2" id="KW-1185">Reference proteome</keyword>
<dbReference type="Proteomes" id="UP001232148">
    <property type="component" value="Unassembled WGS sequence"/>
</dbReference>
<sequence length="156" mass="17641">MCLCARARARVCVGTYMCVLGTCEKVRKSESEKRWRERKRDTQRDMEIAQAPISTQASQIHLAHSHSYHHSNPHMDGICYGPTSLATRARARNTRPRPHACEVLTFRGVVFGAGILVLRLLRPRKGLIDSQNFISSCPTDIRPRSSDCGRNHLRGM</sequence>
<dbReference type="AlphaFoldDB" id="A0AAD9LYB5"/>
<dbReference type="EMBL" id="MU843027">
    <property type="protein sequence ID" value="KAK2022770.1"/>
    <property type="molecule type" value="Genomic_DNA"/>
</dbReference>
<accession>A0AAD9LYB5</accession>
<name>A0AAD9LYB5_9PEZI</name>
<gene>
    <name evidence="1" type="ORF">LX32DRAFT_183749</name>
</gene>
<comment type="caution">
    <text evidence="1">The sequence shown here is derived from an EMBL/GenBank/DDBJ whole genome shotgun (WGS) entry which is preliminary data.</text>
</comment>
<reference evidence="1" key="1">
    <citation type="submission" date="2021-06" db="EMBL/GenBank/DDBJ databases">
        <title>Comparative genomics, transcriptomics and evolutionary studies reveal genomic signatures of adaptation to plant cell wall in hemibiotrophic fungi.</title>
        <authorList>
            <consortium name="DOE Joint Genome Institute"/>
            <person name="Baroncelli R."/>
            <person name="Diaz J.F."/>
            <person name="Benocci T."/>
            <person name="Peng M."/>
            <person name="Battaglia E."/>
            <person name="Haridas S."/>
            <person name="Andreopoulos W."/>
            <person name="Labutti K."/>
            <person name="Pangilinan J."/>
            <person name="Floch G.L."/>
            <person name="Makela M.R."/>
            <person name="Henrissat B."/>
            <person name="Grigoriev I.V."/>
            <person name="Crouch J.A."/>
            <person name="De Vries R.P."/>
            <person name="Sukno S.A."/>
            <person name="Thon M.R."/>
        </authorList>
    </citation>
    <scope>NUCLEOTIDE SEQUENCE</scope>
    <source>
        <strain evidence="1">MAFF235873</strain>
    </source>
</reference>
<organism evidence="1 2">
    <name type="scientific">Colletotrichum zoysiae</name>
    <dbReference type="NCBI Taxonomy" id="1216348"/>
    <lineage>
        <taxon>Eukaryota</taxon>
        <taxon>Fungi</taxon>
        <taxon>Dikarya</taxon>
        <taxon>Ascomycota</taxon>
        <taxon>Pezizomycotina</taxon>
        <taxon>Sordariomycetes</taxon>
        <taxon>Hypocreomycetidae</taxon>
        <taxon>Glomerellales</taxon>
        <taxon>Glomerellaceae</taxon>
        <taxon>Colletotrichum</taxon>
        <taxon>Colletotrichum graminicola species complex</taxon>
    </lineage>
</organism>